<keyword evidence="2" id="KW-0812">Transmembrane</keyword>
<keyword evidence="2" id="KW-0472">Membrane</keyword>
<protein>
    <recommendedName>
        <fullName evidence="4">CDP-alcohol phosphatidyltransferase family protein</fullName>
    </recommendedName>
</protein>
<dbReference type="InterPro" id="IPR043130">
    <property type="entry name" value="CDP-OH_PTrfase_TM_dom"/>
</dbReference>
<dbReference type="GO" id="GO:0008654">
    <property type="term" value="P:phospholipid biosynthetic process"/>
    <property type="evidence" value="ECO:0007669"/>
    <property type="project" value="InterPro"/>
</dbReference>
<dbReference type="Pfam" id="PF01066">
    <property type="entry name" value="CDP-OH_P_transf"/>
    <property type="match status" value="1"/>
</dbReference>
<dbReference type="GO" id="GO:0016780">
    <property type="term" value="F:phosphotransferase activity, for other substituted phosphate groups"/>
    <property type="evidence" value="ECO:0007669"/>
    <property type="project" value="InterPro"/>
</dbReference>
<evidence type="ECO:0008006" key="4">
    <source>
        <dbReference type="Google" id="ProtNLM"/>
    </source>
</evidence>
<dbReference type="PROSITE" id="PS00379">
    <property type="entry name" value="CDP_ALCOHOL_P_TRANSF"/>
    <property type="match status" value="1"/>
</dbReference>
<dbReference type="Gene3D" id="1.20.120.1760">
    <property type="match status" value="1"/>
</dbReference>
<gene>
    <name evidence="3" type="ORF">MNBD_ACTINO01-1959</name>
</gene>
<keyword evidence="2" id="KW-1133">Transmembrane helix</keyword>
<name>A0A3B0RVA2_9ZZZZ</name>
<dbReference type="GO" id="GO:0016020">
    <property type="term" value="C:membrane"/>
    <property type="evidence" value="ECO:0007669"/>
    <property type="project" value="InterPro"/>
</dbReference>
<accession>A0A3B0RVA2</accession>
<dbReference type="InterPro" id="IPR000462">
    <property type="entry name" value="CDP-OH_P_trans"/>
</dbReference>
<organism evidence="3">
    <name type="scientific">hydrothermal vent metagenome</name>
    <dbReference type="NCBI Taxonomy" id="652676"/>
    <lineage>
        <taxon>unclassified sequences</taxon>
        <taxon>metagenomes</taxon>
        <taxon>ecological metagenomes</taxon>
    </lineage>
</organism>
<keyword evidence="1" id="KW-0808">Transferase</keyword>
<feature type="transmembrane region" description="Helical" evidence="2">
    <location>
        <begin position="150"/>
        <end position="183"/>
    </location>
</feature>
<proteinExistence type="predicted"/>
<evidence type="ECO:0000256" key="2">
    <source>
        <dbReference type="SAM" id="Phobius"/>
    </source>
</evidence>
<evidence type="ECO:0000256" key="1">
    <source>
        <dbReference type="ARBA" id="ARBA00022679"/>
    </source>
</evidence>
<feature type="transmembrane region" description="Helical" evidence="2">
    <location>
        <begin position="111"/>
        <end position="130"/>
    </location>
</feature>
<feature type="transmembrane region" description="Helical" evidence="2">
    <location>
        <begin position="20"/>
        <end position="44"/>
    </location>
</feature>
<sequence>MLDLKGRKRIAPFLEPIAGVLAKIGFTPAVVTIIGLLVTIVGAVFVASGYLLLGGFIAGTGVALDALDGPLARQLDKASDRGAFLDTMSDRFGEIAVWVGLAVFLRFEPRLLILCVVAMAFSLLVPYVRSKAELAGLEGKGGWMGRAERMILILIGTMAVGVGAPIMEPLLWIFVVLTGFTVAQRIRKTWQQLDA</sequence>
<dbReference type="EMBL" id="UOEI01000080">
    <property type="protein sequence ID" value="VAV92358.1"/>
    <property type="molecule type" value="Genomic_DNA"/>
</dbReference>
<dbReference type="InterPro" id="IPR048254">
    <property type="entry name" value="CDP_ALCOHOL_P_TRANSF_CS"/>
</dbReference>
<reference evidence="3" key="1">
    <citation type="submission" date="2018-06" db="EMBL/GenBank/DDBJ databases">
        <authorList>
            <person name="Zhirakovskaya E."/>
        </authorList>
    </citation>
    <scope>NUCLEOTIDE SEQUENCE</scope>
</reference>
<evidence type="ECO:0000313" key="3">
    <source>
        <dbReference type="EMBL" id="VAV92358.1"/>
    </source>
</evidence>
<dbReference type="AlphaFoldDB" id="A0A3B0RVA2"/>